<dbReference type="EMBL" id="JAGIZA010000005">
    <property type="protein sequence ID" value="MBP0493036.1"/>
    <property type="molecule type" value="Genomic_DNA"/>
</dbReference>
<dbReference type="AlphaFoldDB" id="A0A940MYZ7"/>
<accession>A0A940MYZ7</accession>
<gene>
    <name evidence="1" type="ORF">J5Y10_09630</name>
</gene>
<comment type="caution">
    <text evidence="1">The sequence shown here is derived from an EMBL/GenBank/DDBJ whole genome shotgun (WGS) entry which is preliminary data.</text>
</comment>
<protein>
    <submittedName>
        <fullName evidence="1">Uncharacterized protein</fullName>
    </submittedName>
</protein>
<reference evidence="1" key="1">
    <citation type="submission" date="2021-03" db="EMBL/GenBank/DDBJ databases">
        <authorList>
            <person name="So Y."/>
        </authorList>
    </citation>
    <scope>NUCLEOTIDE SEQUENCE</scope>
    <source>
        <strain evidence="1">SG15</strain>
    </source>
</reference>
<sequence length="569" mass="59651">MTLGLAPVAAAPIGALWQPAIPDPVPGTVLVGAGAVDPIWAIAVERPAAGPPTPVPFAITAGLPVGAFALPVTAEPVLPMLRYSDRGWIGEPTDPDAPNQLWPARLLEPPTIERAIPIYPTEVRRAEVNAGEILLANGDGALDSLTTDWRLAGRRLTVLRGPYRAGRRAARLEFSTVGAFRVDRLAQGTARLRLPLGGAAADLTMPASSTYAGTGMWEGTAEMAGQAKPLRYGIHRNAQPSIIVPSLLAAHLHDGPISGVLAVRGRGGAYGYAGDLPTLAALAAAVVAAGTYVTCNAAGWLRLGSTTSSLTVDFRGATPAGVYLGTAAAIAEDLLRTRGGVTPDRAQAVSFYDWPVGEVRLDATGQTVAAALETLAAGVGGWWGADTLGRFRGSQLLPPEIVGPSILLEPFMLAGPPEEVDAAQAPWWRAQVGYRTLGVTQDGEALAGSVSDADRAIYGQASQTATEYRPVVQSAYPGAQDGPVVASAFDDVTDAQAFAVRLMDLHGTARRSWRVAIRPDQAWRFWSVMEPGQPVRLTWPGIAALRGGRTLILRGISARGDRLTLDLWG</sequence>
<name>A0A940MYZ7_9PROT</name>
<dbReference type="RefSeq" id="WP_209373057.1">
    <property type="nucleotide sequence ID" value="NZ_JAGIZA010000005.1"/>
</dbReference>
<evidence type="ECO:0000313" key="2">
    <source>
        <dbReference type="Proteomes" id="UP000677537"/>
    </source>
</evidence>
<evidence type="ECO:0000313" key="1">
    <source>
        <dbReference type="EMBL" id="MBP0493036.1"/>
    </source>
</evidence>
<keyword evidence="2" id="KW-1185">Reference proteome</keyword>
<proteinExistence type="predicted"/>
<organism evidence="1 2">
    <name type="scientific">Roseomonas indoligenes</name>
    <dbReference type="NCBI Taxonomy" id="2820811"/>
    <lineage>
        <taxon>Bacteria</taxon>
        <taxon>Pseudomonadati</taxon>
        <taxon>Pseudomonadota</taxon>
        <taxon>Alphaproteobacteria</taxon>
        <taxon>Acetobacterales</taxon>
        <taxon>Roseomonadaceae</taxon>
        <taxon>Roseomonas</taxon>
    </lineage>
</organism>
<dbReference type="Proteomes" id="UP000677537">
    <property type="component" value="Unassembled WGS sequence"/>
</dbReference>